<dbReference type="Pfam" id="PF20347">
    <property type="entry name" value="DUF6642"/>
    <property type="match status" value="1"/>
</dbReference>
<accession>A0ABP8HGM3</accession>
<evidence type="ECO:0008006" key="3">
    <source>
        <dbReference type="Google" id="ProtNLM"/>
    </source>
</evidence>
<proteinExistence type="predicted"/>
<organism evidence="1 2">
    <name type="scientific">Flaviaesturariibacter amylovorans</name>
    <dbReference type="NCBI Taxonomy" id="1084520"/>
    <lineage>
        <taxon>Bacteria</taxon>
        <taxon>Pseudomonadati</taxon>
        <taxon>Bacteroidota</taxon>
        <taxon>Chitinophagia</taxon>
        <taxon>Chitinophagales</taxon>
        <taxon>Chitinophagaceae</taxon>
        <taxon>Flaviaestuariibacter</taxon>
    </lineage>
</organism>
<name>A0ABP8HGM3_9BACT</name>
<comment type="caution">
    <text evidence="1">The sequence shown here is derived from an EMBL/GenBank/DDBJ whole genome shotgun (WGS) entry which is preliminary data.</text>
</comment>
<sequence>MKGVFCLEGFWYGDHRDKTSVAPLLELLHRYSDMPFIHHRCATLDEFRYSLSRWKTKAFQRRYPILYISFHGEPGMVLIGDTRIDLPELGELLGNKCERTVIHFGCCSTLNYDKRLLQNFMERTRCLAVLGYKEDVEWLPSSAFEILLLDNLSRFPFDSKGMKDFGTEIFDMYGAHARRLDFRFVANEREHFPRRRKQVRAE</sequence>
<keyword evidence="2" id="KW-1185">Reference proteome</keyword>
<reference evidence="2" key="1">
    <citation type="journal article" date="2019" name="Int. J. Syst. Evol. Microbiol.">
        <title>The Global Catalogue of Microorganisms (GCM) 10K type strain sequencing project: providing services to taxonomists for standard genome sequencing and annotation.</title>
        <authorList>
            <consortium name="The Broad Institute Genomics Platform"/>
            <consortium name="The Broad Institute Genome Sequencing Center for Infectious Disease"/>
            <person name="Wu L."/>
            <person name="Ma J."/>
        </authorList>
    </citation>
    <scope>NUCLEOTIDE SEQUENCE [LARGE SCALE GENOMIC DNA]</scope>
    <source>
        <strain evidence="2">JCM 17919</strain>
    </source>
</reference>
<dbReference type="Proteomes" id="UP001501725">
    <property type="component" value="Unassembled WGS sequence"/>
</dbReference>
<evidence type="ECO:0000313" key="1">
    <source>
        <dbReference type="EMBL" id="GAA4339067.1"/>
    </source>
</evidence>
<dbReference type="RefSeq" id="WP_345257203.1">
    <property type="nucleotide sequence ID" value="NZ_BAABGY010000011.1"/>
</dbReference>
<protein>
    <recommendedName>
        <fullName evidence="3">CHAT domain-containing protein</fullName>
    </recommendedName>
</protein>
<dbReference type="EMBL" id="BAABGY010000011">
    <property type="protein sequence ID" value="GAA4339067.1"/>
    <property type="molecule type" value="Genomic_DNA"/>
</dbReference>
<dbReference type="InterPro" id="IPR046584">
    <property type="entry name" value="DUF6642"/>
</dbReference>
<gene>
    <name evidence="1" type="ORF">GCM10023184_35930</name>
</gene>
<evidence type="ECO:0000313" key="2">
    <source>
        <dbReference type="Proteomes" id="UP001501725"/>
    </source>
</evidence>